<feature type="transmembrane region" description="Helical" evidence="1">
    <location>
        <begin position="40"/>
        <end position="62"/>
    </location>
</feature>
<dbReference type="AlphaFoldDB" id="X7EA73"/>
<dbReference type="Proteomes" id="UP000022447">
    <property type="component" value="Unassembled WGS sequence"/>
</dbReference>
<reference evidence="2 3" key="1">
    <citation type="submission" date="2014-01" db="EMBL/GenBank/DDBJ databases">
        <title>Roseivivax halodurans JCM 10272 Genome Sequencing.</title>
        <authorList>
            <person name="Lai Q."/>
            <person name="Li G."/>
            <person name="Shao Z."/>
        </authorList>
    </citation>
    <scope>NUCLEOTIDE SEQUENCE [LARGE SCALE GENOMIC DNA]</scope>
    <source>
        <strain evidence="2 3">JCM 10272</strain>
    </source>
</reference>
<gene>
    <name evidence="2" type="ORF">OCH239_15730</name>
</gene>
<dbReference type="EMBL" id="JALZ01000049">
    <property type="protein sequence ID" value="ETX12837.1"/>
    <property type="molecule type" value="Genomic_DNA"/>
</dbReference>
<accession>X7EA73</accession>
<keyword evidence="1" id="KW-1133">Transmembrane helix</keyword>
<keyword evidence="1" id="KW-0812">Transmembrane</keyword>
<keyword evidence="3" id="KW-1185">Reference proteome</keyword>
<protein>
    <recommendedName>
        <fullName evidence="4">DUF1772 domain-containing protein</fullName>
    </recommendedName>
</protein>
<feature type="transmembrane region" description="Helical" evidence="1">
    <location>
        <begin position="115"/>
        <end position="140"/>
    </location>
</feature>
<dbReference type="STRING" id="1449350.OCH239_15730"/>
<evidence type="ECO:0000313" key="3">
    <source>
        <dbReference type="Proteomes" id="UP000022447"/>
    </source>
</evidence>
<name>X7EA73_9RHOB</name>
<organism evidence="2 3">
    <name type="scientific">Roseivivax halodurans JCM 10272</name>
    <dbReference type="NCBI Taxonomy" id="1449350"/>
    <lineage>
        <taxon>Bacteria</taxon>
        <taxon>Pseudomonadati</taxon>
        <taxon>Pseudomonadota</taxon>
        <taxon>Alphaproteobacteria</taxon>
        <taxon>Rhodobacterales</taxon>
        <taxon>Roseobacteraceae</taxon>
        <taxon>Roseivivax</taxon>
    </lineage>
</organism>
<evidence type="ECO:0000256" key="1">
    <source>
        <dbReference type="SAM" id="Phobius"/>
    </source>
</evidence>
<proteinExistence type="predicted"/>
<sequence>MAVIASAAFAGGGLLILVSYGIRWLGTDPLVWRAGFWDEFLNFALTIVPLNLITLVGLVLSVRLDWQNRPPRRLWMWAVWLYVANTLFTLGYFIPQNILLIWDIYTASEASSVRATWLGLHVVRVAIALAVPVFALLAVFENSERSAT</sequence>
<comment type="caution">
    <text evidence="2">The sequence shown here is derived from an EMBL/GenBank/DDBJ whole genome shotgun (WGS) entry which is preliminary data.</text>
</comment>
<evidence type="ECO:0000313" key="2">
    <source>
        <dbReference type="EMBL" id="ETX12837.1"/>
    </source>
</evidence>
<keyword evidence="1" id="KW-0472">Membrane</keyword>
<evidence type="ECO:0008006" key="4">
    <source>
        <dbReference type="Google" id="ProtNLM"/>
    </source>
</evidence>
<feature type="transmembrane region" description="Helical" evidence="1">
    <location>
        <begin position="74"/>
        <end position="95"/>
    </location>
</feature>